<dbReference type="Gene3D" id="3.30.160.60">
    <property type="entry name" value="Classic Zinc Finger"/>
    <property type="match status" value="3"/>
</dbReference>
<dbReference type="GO" id="GO:0008270">
    <property type="term" value="F:zinc ion binding"/>
    <property type="evidence" value="ECO:0007669"/>
    <property type="project" value="UniProtKB-KW"/>
</dbReference>
<dbReference type="Pfam" id="PF00096">
    <property type="entry name" value="zf-C2H2"/>
    <property type="match status" value="1"/>
</dbReference>
<evidence type="ECO:0000256" key="2">
    <source>
        <dbReference type="ARBA" id="ARBA00022737"/>
    </source>
</evidence>
<comment type="caution">
    <text evidence="7">The sequence shown here is derived from an EMBL/GenBank/DDBJ whole genome shotgun (WGS) entry which is preliminary data.</text>
</comment>
<dbReference type="SMART" id="SM00355">
    <property type="entry name" value="ZnF_C2H2"/>
    <property type="match status" value="6"/>
</dbReference>
<dbReference type="GO" id="GO:0005634">
    <property type="term" value="C:nucleus"/>
    <property type="evidence" value="ECO:0007669"/>
    <property type="project" value="TreeGrafter"/>
</dbReference>
<feature type="domain" description="C2H2-type" evidence="6">
    <location>
        <begin position="300"/>
        <end position="328"/>
    </location>
</feature>
<keyword evidence="8" id="KW-1185">Reference proteome</keyword>
<dbReference type="VEuPathDB" id="FungiDB:MUCCIDRAFT_108005"/>
<evidence type="ECO:0000256" key="3">
    <source>
        <dbReference type="ARBA" id="ARBA00022771"/>
    </source>
</evidence>
<evidence type="ECO:0000259" key="6">
    <source>
        <dbReference type="PROSITE" id="PS50157"/>
    </source>
</evidence>
<feature type="domain" description="C2H2-type" evidence="6">
    <location>
        <begin position="118"/>
        <end position="141"/>
    </location>
</feature>
<dbReference type="GO" id="GO:0000977">
    <property type="term" value="F:RNA polymerase II transcription regulatory region sequence-specific DNA binding"/>
    <property type="evidence" value="ECO:0007669"/>
    <property type="project" value="TreeGrafter"/>
</dbReference>
<keyword evidence="4" id="KW-0862">Zinc</keyword>
<name>A0A168LZX4_MUCCL</name>
<evidence type="ECO:0000313" key="8">
    <source>
        <dbReference type="Proteomes" id="UP000077051"/>
    </source>
</evidence>
<gene>
    <name evidence="7" type="ORF">MUCCIDRAFT_108005</name>
</gene>
<dbReference type="OrthoDB" id="2202020at2759"/>
<protein>
    <submittedName>
        <fullName evidence="7">C2H2-type zinc finger transcription factor</fullName>
    </submittedName>
</protein>
<dbReference type="InterPro" id="IPR013087">
    <property type="entry name" value="Znf_C2H2_type"/>
</dbReference>
<dbReference type="STRING" id="747725.A0A168LZX4"/>
<proteinExistence type="predicted"/>
<dbReference type="Proteomes" id="UP000077051">
    <property type="component" value="Unassembled WGS sequence"/>
</dbReference>
<sequence length="363" mass="41977">MKLRGRPKCALGSIKQEDTKAALNIAADWSISKAIPDSNHNSLDIKQEDTKDCRTLLKQQGKFGSKGYYYRCDICNKRLPNLKSVLEHRKSNHISRLYNSTTIVKNLDKEPDLHNPDFYCESCEKSYNNKHKYRCHLRNVHYMVLQQLPKPAIQDTDIAPDPNDPNLHCRACDFTYKHKDTYKRHCRYAHGLKPVESASQASSSGSLTDTYCQTCEKRLSNIQNYRKHLFLVHKIVIRQPQRRRNDILPNADNPNFYCHSCEKKFGSKAAFTQHLNYVHSIFKSAPPQTGLKPDVDDPNNYCSACQKTYSSKDKYRVHLRIVHRMILPSLRGSVNHKQLPDPYNRDCYCSNILQSSILTQKST</sequence>
<accession>A0A168LZX4</accession>
<organism evidence="7 8">
    <name type="scientific">Mucor lusitanicus CBS 277.49</name>
    <dbReference type="NCBI Taxonomy" id="747725"/>
    <lineage>
        <taxon>Eukaryota</taxon>
        <taxon>Fungi</taxon>
        <taxon>Fungi incertae sedis</taxon>
        <taxon>Mucoromycota</taxon>
        <taxon>Mucoromycotina</taxon>
        <taxon>Mucoromycetes</taxon>
        <taxon>Mucorales</taxon>
        <taxon>Mucorineae</taxon>
        <taxon>Mucoraceae</taxon>
        <taxon>Mucor</taxon>
    </lineage>
</organism>
<evidence type="ECO:0000256" key="4">
    <source>
        <dbReference type="ARBA" id="ARBA00022833"/>
    </source>
</evidence>
<evidence type="ECO:0000256" key="1">
    <source>
        <dbReference type="ARBA" id="ARBA00022723"/>
    </source>
</evidence>
<dbReference type="EMBL" id="AMYB01000003">
    <property type="protein sequence ID" value="OAD04186.1"/>
    <property type="molecule type" value="Genomic_DNA"/>
</dbReference>
<dbReference type="GO" id="GO:0000981">
    <property type="term" value="F:DNA-binding transcription factor activity, RNA polymerase II-specific"/>
    <property type="evidence" value="ECO:0007669"/>
    <property type="project" value="TreeGrafter"/>
</dbReference>
<feature type="domain" description="C2H2-type" evidence="6">
    <location>
        <begin position="256"/>
        <end position="284"/>
    </location>
</feature>
<dbReference type="PANTHER" id="PTHR24409:SF295">
    <property type="entry name" value="AZ2-RELATED"/>
    <property type="match status" value="1"/>
</dbReference>
<dbReference type="AlphaFoldDB" id="A0A168LZX4"/>
<dbReference type="Pfam" id="PF12874">
    <property type="entry name" value="zf-met"/>
    <property type="match status" value="1"/>
</dbReference>
<reference evidence="7 8" key="1">
    <citation type="submission" date="2015-06" db="EMBL/GenBank/DDBJ databases">
        <title>Expansion of signal transduction pathways in fungi by whole-genome duplication.</title>
        <authorList>
            <consortium name="DOE Joint Genome Institute"/>
            <person name="Corrochano L.M."/>
            <person name="Kuo A."/>
            <person name="Marcet-Houben M."/>
            <person name="Polaino S."/>
            <person name="Salamov A."/>
            <person name="Villalobos J.M."/>
            <person name="Alvarez M.I."/>
            <person name="Avalos J."/>
            <person name="Benito E.P."/>
            <person name="Benoit I."/>
            <person name="Burger G."/>
            <person name="Camino L.P."/>
            <person name="Canovas D."/>
            <person name="Cerda-Olmedo E."/>
            <person name="Cheng J.-F."/>
            <person name="Dominguez A."/>
            <person name="Elias M."/>
            <person name="Eslava A.P."/>
            <person name="Glaser F."/>
            <person name="Grimwood J."/>
            <person name="Gutierrez G."/>
            <person name="Heitman J."/>
            <person name="Henrissat B."/>
            <person name="Iturriaga E.A."/>
            <person name="Lang B.F."/>
            <person name="Lavin J.L."/>
            <person name="Lee S."/>
            <person name="Li W."/>
            <person name="Lindquist E."/>
            <person name="Lopez-Garcia S."/>
            <person name="Luque E.M."/>
            <person name="Marcos A.T."/>
            <person name="Martin J."/>
            <person name="Mccluskey K."/>
            <person name="Medina H.R."/>
            <person name="Miralles-Duran A."/>
            <person name="Miyazaki A."/>
            <person name="Munoz-Torres E."/>
            <person name="Oguiza J.A."/>
            <person name="Ohm R."/>
            <person name="Olmedo M."/>
            <person name="Orejas M."/>
            <person name="Ortiz-Castellanos L."/>
            <person name="Pisabarro A.G."/>
            <person name="Rodriguez-Romero J."/>
            <person name="Ruiz-Herrera J."/>
            <person name="Ruiz-Vazquez R."/>
            <person name="Sanz C."/>
            <person name="Schackwitz W."/>
            <person name="Schmutz J."/>
            <person name="Shahriari M."/>
            <person name="Shelest E."/>
            <person name="Silva-Franco F."/>
            <person name="Soanes D."/>
            <person name="Syed K."/>
            <person name="Tagua V.G."/>
            <person name="Talbot N.J."/>
            <person name="Thon M."/>
            <person name="De Vries R.P."/>
            <person name="Wiebenga A."/>
            <person name="Yadav J.S."/>
            <person name="Braun E.L."/>
            <person name="Baker S."/>
            <person name="Garre V."/>
            <person name="Horwitz B."/>
            <person name="Torres-Martinez S."/>
            <person name="Idnurm A."/>
            <person name="Herrera-Estrella A."/>
            <person name="Gabaldon T."/>
            <person name="Grigoriev I.V."/>
        </authorList>
    </citation>
    <scope>NUCLEOTIDE SEQUENCE [LARGE SCALE GENOMIC DNA]</scope>
    <source>
        <strain evidence="7 8">CBS 277.49</strain>
    </source>
</reference>
<keyword evidence="3 5" id="KW-0863">Zinc-finger</keyword>
<keyword evidence="2" id="KW-0677">Repeat</keyword>
<keyword evidence="1" id="KW-0479">Metal-binding</keyword>
<dbReference type="PROSITE" id="PS50157">
    <property type="entry name" value="ZINC_FINGER_C2H2_2"/>
    <property type="match status" value="3"/>
</dbReference>
<dbReference type="PROSITE" id="PS00028">
    <property type="entry name" value="ZINC_FINGER_C2H2_1"/>
    <property type="match status" value="5"/>
</dbReference>
<evidence type="ECO:0000313" key="7">
    <source>
        <dbReference type="EMBL" id="OAD04186.1"/>
    </source>
</evidence>
<evidence type="ECO:0000256" key="5">
    <source>
        <dbReference type="PROSITE-ProRule" id="PRU00042"/>
    </source>
</evidence>
<dbReference type="PANTHER" id="PTHR24409">
    <property type="entry name" value="ZINC FINGER PROTEIN 142"/>
    <property type="match status" value="1"/>
</dbReference>